<dbReference type="PANTHER" id="PTHR22911:SF137">
    <property type="entry name" value="SOLUTE CARRIER FAMILY 35 MEMBER G2-RELATED"/>
    <property type="match status" value="1"/>
</dbReference>
<organism evidence="10 11">
    <name type="scientific">Cupriavidus plantarum</name>
    <dbReference type="NCBI Taxonomy" id="942865"/>
    <lineage>
        <taxon>Bacteria</taxon>
        <taxon>Pseudomonadati</taxon>
        <taxon>Pseudomonadota</taxon>
        <taxon>Betaproteobacteria</taxon>
        <taxon>Burkholderiales</taxon>
        <taxon>Burkholderiaceae</taxon>
        <taxon>Cupriavidus</taxon>
    </lineage>
</organism>
<keyword evidence="6 8" id="KW-1133">Transmembrane helix</keyword>
<feature type="transmembrane region" description="Helical" evidence="8">
    <location>
        <begin position="5"/>
        <end position="22"/>
    </location>
</feature>
<dbReference type="NCBIfam" id="TIGR00688">
    <property type="entry name" value="rarD"/>
    <property type="match status" value="1"/>
</dbReference>
<name>A0A316F2I9_9BURK</name>
<feature type="transmembrane region" description="Helical" evidence="8">
    <location>
        <begin position="34"/>
        <end position="55"/>
    </location>
</feature>
<dbReference type="EMBL" id="QGGT01000001">
    <property type="protein sequence ID" value="PWK39004.1"/>
    <property type="molecule type" value="Genomic_DNA"/>
</dbReference>
<evidence type="ECO:0000259" key="9">
    <source>
        <dbReference type="Pfam" id="PF00892"/>
    </source>
</evidence>
<evidence type="ECO:0000256" key="7">
    <source>
        <dbReference type="ARBA" id="ARBA00023136"/>
    </source>
</evidence>
<keyword evidence="7 8" id="KW-0472">Membrane</keyword>
<feature type="transmembrane region" description="Helical" evidence="8">
    <location>
        <begin position="67"/>
        <end position="87"/>
    </location>
</feature>
<dbReference type="SUPFAM" id="SSF103481">
    <property type="entry name" value="Multidrug resistance efflux transporter EmrE"/>
    <property type="match status" value="2"/>
</dbReference>
<protein>
    <submittedName>
        <fullName evidence="10">Chloramphenicol-sensitive protein RarD</fullName>
    </submittedName>
</protein>
<dbReference type="InterPro" id="IPR037185">
    <property type="entry name" value="EmrE-like"/>
</dbReference>
<reference evidence="10 11" key="1">
    <citation type="submission" date="2018-05" db="EMBL/GenBank/DDBJ databases">
        <title>Genomic Encyclopedia of Type Strains, Phase IV (KMG-V): Genome sequencing to study the core and pangenomes of soil and plant-associated prokaryotes.</title>
        <authorList>
            <person name="Whitman W."/>
        </authorList>
    </citation>
    <scope>NUCLEOTIDE SEQUENCE [LARGE SCALE GENOMIC DNA]</scope>
    <source>
        <strain evidence="10 11">SLV-132</strain>
    </source>
</reference>
<keyword evidence="5 8" id="KW-0812">Transmembrane</keyword>
<feature type="domain" description="EamA" evidence="9">
    <location>
        <begin position="3"/>
        <end position="139"/>
    </location>
</feature>
<feature type="transmembrane region" description="Helical" evidence="8">
    <location>
        <begin position="145"/>
        <end position="162"/>
    </location>
</feature>
<accession>A0A316F2I9</accession>
<dbReference type="InterPro" id="IPR000620">
    <property type="entry name" value="EamA_dom"/>
</dbReference>
<evidence type="ECO:0000313" key="10">
    <source>
        <dbReference type="EMBL" id="PWK39004.1"/>
    </source>
</evidence>
<evidence type="ECO:0000256" key="1">
    <source>
        <dbReference type="ARBA" id="ARBA00004651"/>
    </source>
</evidence>
<feature type="transmembrane region" description="Helical" evidence="8">
    <location>
        <begin position="236"/>
        <end position="256"/>
    </location>
</feature>
<dbReference type="PANTHER" id="PTHR22911">
    <property type="entry name" value="ACYL-MALONYL CONDENSING ENZYME-RELATED"/>
    <property type="match status" value="1"/>
</dbReference>
<proteinExistence type="inferred from homology"/>
<dbReference type="GO" id="GO:0005886">
    <property type="term" value="C:plasma membrane"/>
    <property type="evidence" value="ECO:0007669"/>
    <property type="project" value="UniProtKB-SubCell"/>
</dbReference>
<dbReference type="RefSeq" id="WP_109582524.1">
    <property type="nucleotide sequence ID" value="NZ_QGGT01000001.1"/>
</dbReference>
<feature type="transmembrane region" description="Helical" evidence="8">
    <location>
        <begin position="209"/>
        <end position="229"/>
    </location>
</feature>
<evidence type="ECO:0000256" key="6">
    <source>
        <dbReference type="ARBA" id="ARBA00022989"/>
    </source>
</evidence>
<keyword evidence="3" id="KW-0813">Transport</keyword>
<dbReference type="Proteomes" id="UP000245754">
    <property type="component" value="Unassembled WGS sequence"/>
</dbReference>
<evidence type="ECO:0000256" key="8">
    <source>
        <dbReference type="SAM" id="Phobius"/>
    </source>
</evidence>
<evidence type="ECO:0000256" key="4">
    <source>
        <dbReference type="ARBA" id="ARBA00022475"/>
    </source>
</evidence>
<feature type="transmembrane region" description="Helical" evidence="8">
    <location>
        <begin position="174"/>
        <end position="194"/>
    </location>
</feature>
<comment type="subcellular location">
    <subcellularLocation>
        <location evidence="1">Cell membrane</location>
        <topology evidence="1">Multi-pass membrane protein</topology>
    </subcellularLocation>
</comment>
<dbReference type="InterPro" id="IPR004626">
    <property type="entry name" value="RarD"/>
</dbReference>
<evidence type="ECO:0000313" key="11">
    <source>
        <dbReference type="Proteomes" id="UP000245754"/>
    </source>
</evidence>
<gene>
    <name evidence="10" type="ORF">C7419_1012907</name>
</gene>
<feature type="transmembrane region" description="Helical" evidence="8">
    <location>
        <begin position="123"/>
        <end position="139"/>
    </location>
</feature>
<dbReference type="AlphaFoldDB" id="A0A316F2I9"/>
<feature type="transmembrane region" description="Helical" evidence="8">
    <location>
        <begin position="268"/>
        <end position="286"/>
    </location>
</feature>
<keyword evidence="4" id="KW-1003">Cell membrane</keyword>
<sequence>MQLGILYALLAYIIWGLLPLYIKSVHGVAPVEILLHRMVWSLVFIGAILLWRRHFGWLRDVARNPKLILGFAASAALLCGNWFIYIWAVSANRVVDASLGYFINPLFSVLLGVMFLHERLRPIQWLSIAVAAAGVLWLTVSAGQLPWIALALAGTFGGYGLLRKTGALGALEGLSLETLILFPVAAIALGYLILTGQDTTVAASPGTKFLLLMAGPVTAVPLLFFAAGARRIPLSLLGLLQYTGPTLQLLLGLWLWHEAFPAQKQLGYALIWISLAIYAAESFWMARRGSAAPESVAGAAGTAVAADAEYRPKE</sequence>
<evidence type="ECO:0000256" key="5">
    <source>
        <dbReference type="ARBA" id="ARBA00022692"/>
    </source>
</evidence>
<evidence type="ECO:0000256" key="3">
    <source>
        <dbReference type="ARBA" id="ARBA00022448"/>
    </source>
</evidence>
<comment type="similarity">
    <text evidence="2">Belongs to the EamA transporter family.</text>
</comment>
<evidence type="ECO:0000256" key="2">
    <source>
        <dbReference type="ARBA" id="ARBA00007362"/>
    </source>
</evidence>
<feature type="transmembrane region" description="Helical" evidence="8">
    <location>
        <begin position="99"/>
        <end position="116"/>
    </location>
</feature>
<dbReference type="Pfam" id="PF00892">
    <property type="entry name" value="EamA"/>
    <property type="match status" value="1"/>
</dbReference>
<keyword evidence="11" id="KW-1185">Reference proteome</keyword>
<comment type="caution">
    <text evidence="10">The sequence shown here is derived from an EMBL/GenBank/DDBJ whole genome shotgun (WGS) entry which is preliminary data.</text>
</comment>